<gene>
    <name evidence="2" type="ORF">Q0590_36270</name>
</gene>
<keyword evidence="3" id="KW-1185">Reference proteome</keyword>
<feature type="compositionally biased region" description="Polar residues" evidence="1">
    <location>
        <begin position="160"/>
        <end position="170"/>
    </location>
</feature>
<name>A0ABT8RI53_9BACT</name>
<organism evidence="2 3">
    <name type="scientific">Rhodocytophaga aerolata</name>
    <dbReference type="NCBI Taxonomy" id="455078"/>
    <lineage>
        <taxon>Bacteria</taxon>
        <taxon>Pseudomonadati</taxon>
        <taxon>Bacteroidota</taxon>
        <taxon>Cytophagia</taxon>
        <taxon>Cytophagales</taxon>
        <taxon>Rhodocytophagaceae</taxon>
        <taxon>Rhodocytophaga</taxon>
    </lineage>
</organism>
<proteinExistence type="predicted"/>
<evidence type="ECO:0000256" key="1">
    <source>
        <dbReference type="SAM" id="MobiDB-lite"/>
    </source>
</evidence>
<sequence>MYLSESNNFITRYVTSIDHSTEINLSTANPTLITDSTGVPTPHLKLLIFSYFEYILFYSPNRALEILQAIEKLLIKKDIRLLIVSQKDPVQLSQAFLESIDRQKIEEKLLIQQILNRWQKVVGNFNQQFYHINTNYPLAGHTNGKADELEKPKSARPSKALQSRASGKIV</sequence>
<evidence type="ECO:0000313" key="2">
    <source>
        <dbReference type="EMBL" id="MDO1451787.1"/>
    </source>
</evidence>
<evidence type="ECO:0000313" key="3">
    <source>
        <dbReference type="Proteomes" id="UP001168528"/>
    </source>
</evidence>
<feature type="compositionally biased region" description="Basic and acidic residues" evidence="1">
    <location>
        <begin position="144"/>
        <end position="153"/>
    </location>
</feature>
<dbReference type="RefSeq" id="WP_302042584.1">
    <property type="nucleotide sequence ID" value="NZ_JAUKPO010000093.1"/>
</dbReference>
<reference evidence="2" key="1">
    <citation type="submission" date="2023-07" db="EMBL/GenBank/DDBJ databases">
        <title>The genome sequence of Rhodocytophaga aerolata KACC 12507.</title>
        <authorList>
            <person name="Zhang X."/>
        </authorList>
    </citation>
    <scope>NUCLEOTIDE SEQUENCE</scope>
    <source>
        <strain evidence="2">KACC 12507</strain>
    </source>
</reference>
<feature type="region of interest" description="Disordered" evidence="1">
    <location>
        <begin position="143"/>
        <end position="170"/>
    </location>
</feature>
<comment type="caution">
    <text evidence="2">The sequence shown here is derived from an EMBL/GenBank/DDBJ whole genome shotgun (WGS) entry which is preliminary data.</text>
</comment>
<accession>A0ABT8RI53</accession>
<dbReference type="EMBL" id="JAUKPO010000093">
    <property type="protein sequence ID" value="MDO1451787.1"/>
    <property type="molecule type" value="Genomic_DNA"/>
</dbReference>
<protein>
    <submittedName>
        <fullName evidence="2">Uncharacterized protein</fullName>
    </submittedName>
</protein>
<dbReference type="Proteomes" id="UP001168528">
    <property type="component" value="Unassembled WGS sequence"/>
</dbReference>